<keyword evidence="3" id="KW-0233">DNA recombination</keyword>
<comment type="caution">
    <text evidence="6">The sequence shown here is derived from an EMBL/GenBank/DDBJ whole genome shotgun (WGS) entry which is preliminary data.</text>
</comment>
<evidence type="ECO:0000256" key="1">
    <source>
        <dbReference type="ARBA" id="ARBA00022908"/>
    </source>
</evidence>
<dbReference type="Proteomes" id="UP001065047">
    <property type="component" value="Unassembled WGS sequence"/>
</dbReference>
<evidence type="ECO:0000256" key="2">
    <source>
        <dbReference type="ARBA" id="ARBA00023125"/>
    </source>
</evidence>
<dbReference type="RefSeq" id="WP_061504674.1">
    <property type="nucleotide sequence ID" value="NZ_BAPF01000021.1"/>
</dbReference>
<dbReference type="Gene3D" id="3.40.50.1390">
    <property type="entry name" value="Resolvase, N-terminal catalytic domain"/>
    <property type="match status" value="1"/>
</dbReference>
<evidence type="ECO:0000256" key="3">
    <source>
        <dbReference type="ARBA" id="ARBA00023172"/>
    </source>
</evidence>
<dbReference type="CDD" id="cd03768">
    <property type="entry name" value="SR_ResInv"/>
    <property type="match status" value="1"/>
</dbReference>
<evidence type="ECO:0000313" key="6">
    <source>
        <dbReference type="EMBL" id="GBQ79598.1"/>
    </source>
</evidence>
<dbReference type="PROSITE" id="PS00397">
    <property type="entry name" value="RECOMBINASES_1"/>
    <property type="match status" value="1"/>
</dbReference>
<dbReference type="InterPro" id="IPR036162">
    <property type="entry name" value="Resolvase-like_N_sf"/>
</dbReference>
<dbReference type="GeneID" id="29559052"/>
<keyword evidence="7" id="KW-1185">Reference proteome</keyword>
<evidence type="ECO:0000256" key="4">
    <source>
        <dbReference type="PROSITE-ProRule" id="PRU10137"/>
    </source>
</evidence>
<dbReference type="SUPFAM" id="SSF53041">
    <property type="entry name" value="Resolvase-like"/>
    <property type="match status" value="1"/>
</dbReference>
<dbReference type="InterPro" id="IPR006119">
    <property type="entry name" value="Resolv_N"/>
</dbReference>
<sequence length="186" mass="20852">MTKYGYARVSTLGQSLDEQTEQLIKLGIDKKNIYAEKITGVMKSDDRKEFSKLLNKLSSGDELVVMKLDRLGRSTIDILTTIQKLRSQGIDITIEGVGTIRSDMMGNLMTNLLASFAEFERSLIIDRTQSGRKRAIENGVKMGRKFKLSKLAMEAIKRRYPNETGKGLAKEYGVGLRTIQKIATGR</sequence>
<evidence type="ECO:0000259" key="5">
    <source>
        <dbReference type="PROSITE" id="PS51736"/>
    </source>
</evidence>
<dbReference type="PANTHER" id="PTHR30461:SF2">
    <property type="entry name" value="SERINE RECOMBINASE PINE-RELATED"/>
    <property type="match status" value="1"/>
</dbReference>
<gene>
    <name evidence="6" type="ORF">AA14337_1486</name>
</gene>
<dbReference type="InterPro" id="IPR050639">
    <property type="entry name" value="SSR_resolvase"/>
</dbReference>
<feature type="active site" description="O-(5'-phospho-DNA)-serine intermediate" evidence="4">
    <location>
        <position position="10"/>
    </location>
</feature>
<protein>
    <submittedName>
        <fullName evidence="6">Resolvase</fullName>
    </submittedName>
</protein>
<keyword evidence="1" id="KW-0229">DNA integration</keyword>
<evidence type="ECO:0000313" key="7">
    <source>
        <dbReference type="Proteomes" id="UP001065047"/>
    </source>
</evidence>
<dbReference type="PROSITE" id="PS00398">
    <property type="entry name" value="RECOMBINASES_2"/>
    <property type="match status" value="1"/>
</dbReference>
<proteinExistence type="predicted"/>
<dbReference type="InterPro" id="IPR006118">
    <property type="entry name" value="Recombinase_CS"/>
</dbReference>
<dbReference type="Pfam" id="PF00239">
    <property type="entry name" value="Resolvase"/>
    <property type="match status" value="1"/>
</dbReference>
<name>A0ABQ0PSZ5_9PROT</name>
<dbReference type="EMBL" id="BAPF01000021">
    <property type="protein sequence ID" value="GBQ79598.1"/>
    <property type="molecule type" value="Genomic_DNA"/>
</dbReference>
<organism evidence="6 7">
    <name type="scientific">Acetobacter malorum DSM 14337</name>
    <dbReference type="NCBI Taxonomy" id="1307910"/>
    <lineage>
        <taxon>Bacteria</taxon>
        <taxon>Pseudomonadati</taxon>
        <taxon>Pseudomonadota</taxon>
        <taxon>Alphaproteobacteria</taxon>
        <taxon>Acetobacterales</taxon>
        <taxon>Acetobacteraceae</taxon>
        <taxon>Acetobacter</taxon>
    </lineage>
</organism>
<dbReference type="PANTHER" id="PTHR30461">
    <property type="entry name" value="DNA-INVERTASE FROM LAMBDOID PROPHAGE"/>
    <property type="match status" value="1"/>
</dbReference>
<dbReference type="SMART" id="SM00857">
    <property type="entry name" value="Resolvase"/>
    <property type="match status" value="1"/>
</dbReference>
<accession>A0ABQ0PSZ5</accession>
<feature type="domain" description="Resolvase/invertase-type recombinase catalytic" evidence="5">
    <location>
        <begin position="2"/>
        <end position="139"/>
    </location>
</feature>
<keyword evidence="2" id="KW-0238">DNA-binding</keyword>
<dbReference type="PROSITE" id="PS51736">
    <property type="entry name" value="RECOMBINASES_3"/>
    <property type="match status" value="1"/>
</dbReference>
<reference evidence="6" key="1">
    <citation type="submission" date="2013-04" db="EMBL/GenBank/DDBJ databases">
        <title>The genome sequencing project of 58 acetic acid bacteria.</title>
        <authorList>
            <person name="Okamoto-Kainuma A."/>
            <person name="Ishikawa M."/>
            <person name="Umino S."/>
            <person name="Koizumi Y."/>
            <person name="Shiwa Y."/>
            <person name="Yoshikawa H."/>
            <person name="Matsutani M."/>
            <person name="Matsushita K."/>
        </authorList>
    </citation>
    <scope>NUCLEOTIDE SEQUENCE</scope>
    <source>
        <strain evidence="6">DSM 14337</strain>
    </source>
</reference>